<evidence type="ECO:0000313" key="3">
    <source>
        <dbReference type="Proteomes" id="UP000234845"/>
    </source>
</evidence>
<reference evidence="3" key="1">
    <citation type="submission" date="2017-11" db="EMBL/GenBank/DDBJ databases">
        <title>The draft genome sequence of Chromatocurvus sp. F02.</title>
        <authorList>
            <person name="Du Z.-J."/>
            <person name="Chang Y.-Q."/>
        </authorList>
    </citation>
    <scope>NUCLEOTIDE SEQUENCE [LARGE SCALE GENOMIC DNA]</scope>
    <source>
        <strain evidence="3">F02</strain>
    </source>
</reference>
<dbReference type="EMBL" id="PKLZ01000013">
    <property type="protein sequence ID" value="PLW81428.1"/>
    <property type="molecule type" value="Genomic_DNA"/>
</dbReference>
<name>A0A2N5XZ57_9GAMM</name>
<evidence type="ECO:0000259" key="1">
    <source>
        <dbReference type="Pfam" id="PF12697"/>
    </source>
</evidence>
<dbReference type="InterPro" id="IPR000073">
    <property type="entry name" value="AB_hydrolase_1"/>
</dbReference>
<dbReference type="Proteomes" id="UP000234845">
    <property type="component" value="Unassembled WGS sequence"/>
</dbReference>
<proteinExistence type="predicted"/>
<dbReference type="OrthoDB" id="2086224at2"/>
<keyword evidence="2" id="KW-0378">Hydrolase</keyword>
<comment type="caution">
    <text evidence="2">The sequence shown here is derived from an EMBL/GenBank/DDBJ whole genome shotgun (WGS) entry which is preliminary data.</text>
</comment>
<evidence type="ECO:0000313" key="2">
    <source>
        <dbReference type="EMBL" id="PLW81428.1"/>
    </source>
</evidence>
<dbReference type="GO" id="GO:0016787">
    <property type="term" value="F:hydrolase activity"/>
    <property type="evidence" value="ECO:0007669"/>
    <property type="project" value="UniProtKB-KW"/>
</dbReference>
<dbReference type="PANTHER" id="PTHR43798">
    <property type="entry name" value="MONOACYLGLYCEROL LIPASE"/>
    <property type="match status" value="1"/>
</dbReference>
<dbReference type="PANTHER" id="PTHR43798:SF29">
    <property type="entry name" value="AB HYDROLASE-1 DOMAIN-CONTAINING PROTEIN"/>
    <property type="match status" value="1"/>
</dbReference>
<dbReference type="Pfam" id="PF12697">
    <property type="entry name" value="Abhydrolase_6"/>
    <property type="match status" value="1"/>
</dbReference>
<gene>
    <name evidence="2" type="ORF">CWI75_15470</name>
</gene>
<accession>A0A2N5XZ57</accession>
<dbReference type="PRINTS" id="PR00111">
    <property type="entry name" value="ABHYDROLASE"/>
</dbReference>
<sequence length="223" mass="24849">MMCDERLWSQQVAALAADCRVHCGDITQDNSIAAIAERVLDAAPPRFALAGLSMGGIVAMEIMRSAPERVERLALLDTNFRADNPERKVQRNRQLTELGALGLEQLMRDELLPAYLAHEHPDTQQILDEVLDMGLRLGDEVFVRQSIALRDRLDSSSVLAGIDCPTLVLCGEQDRLCSVELHREMAEKISGSSLQVIPHCGHLATMEQPGRVIAEMRYWLYSD</sequence>
<protein>
    <submittedName>
        <fullName evidence="2">Alpha/beta hydrolase</fullName>
    </submittedName>
</protein>
<dbReference type="Gene3D" id="3.40.50.1820">
    <property type="entry name" value="alpha/beta hydrolase"/>
    <property type="match status" value="1"/>
</dbReference>
<dbReference type="InterPro" id="IPR050266">
    <property type="entry name" value="AB_hydrolase_sf"/>
</dbReference>
<organism evidence="2 3">
    <name type="scientific">Kineobactrum sediminis</name>
    <dbReference type="NCBI Taxonomy" id="1905677"/>
    <lineage>
        <taxon>Bacteria</taxon>
        <taxon>Pseudomonadati</taxon>
        <taxon>Pseudomonadota</taxon>
        <taxon>Gammaproteobacteria</taxon>
        <taxon>Cellvibrionales</taxon>
        <taxon>Halieaceae</taxon>
        <taxon>Kineobactrum</taxon>
    </lineage>
</organism>
<feature type="domain" description="AB hydrolase-1" evidence="1">
    <location>
        <begin position="7"/>
        <end position="214"/>
    </location>
</feature>
<dbReference type="AlphaFoldDB" id="A0A2N5XZ57"/>
<keyword evidence="3" id="KW-1185">Reference proteome</keyword>
<dbReference type="InterPro" id="IPR029058">
    <property type="entry name" value="AB_hydrolase_fold"/>
</dbReference>
<dbReference type="SUPFAM" id="SSF53474">
    <property type="entry name" value="alpha/beta-Hydrolases"/>
    <property type="match status" value="1"/>
</dbReference>